<feature type="compositionally biased region" description="Polar residues" evidence="1">
    <location>
        <begin position="551"/>
        <end position="570"/>
    </location>
</feature>
<name>A0A9Q1HXW5_CONCO</name>
<feature type="non-terminal residue" evidence="2">
    <location>
        <position position="842"/>
    </location>
</feature>
<evidence type="ECO:0000313" key="3">
    <source>
        <dbReference type="Proteomes" id="UP001152803"/>
    </source>
</evidence>
<comment type="caution">
    <text evidence="2">The sequence shown here is derived from an EMBL/GenBank/DDBJ whole genome shotgun (WGS) entry which is preliminary data.</text>
</comment>
<feature type="region of interest" description="Disordered" evidence="1">
    <location>
        <begin position="1"/>
        <end position="794"/>
    </location>
</feature>
<feature type="compositionally biased region" description="Basic and acidic residues" evidence="1">
    <location>
        <begin position="38"/>
        <end position="56"/>
    </location>
</feature>
<feature type="compositionally biased region" description="Polar residues" evidence="1">
    <location>
        <begin position="768"/>
        <end position="777"/>
    </location>
</feature>
<organism evidence="2 3">
    <name type="scientific">Conger conger</name>
    <name type="common">Conger eel</name>
    <name type="synonym">Muraena conger</name>
    <dbReference type="NCBI Taxonomy" id="82655"/>
    <lineage>
        <taxon>Eukaryota</taxon>
        <taxon>Metazoa</taxon>
        <taxon>Chordata</taxon>
        <taxon>Craniata</taxon>
        <taxon>Vertebrata</taxon>
        <taxon>Euteleostomi</taxon>
        <taxon>Actinopterygii</taxon>
        <taxon>Neopterygii</taxon>
        <taxon>Teleostei</taxon>
        <taxon>Anguilliformes</taxon>
        <taxon>Congridae</taxon>
        <taxon>Conger</taxon>
    </lineage>
</organism>
<feature type="compositionally biased region" description="Polar residues" evidence="1">
    <location>
        <begin position="732"/>
        <end position="744"/>
    </location>
</feature>
<feature type="compositionally biased region" description="Basic and acidic residues" evidence="1">
    <location>
        <begin position="166"/>
        <end position="185"/>
    </location>
</feature>
<reference evidence="2" key="1">
    <citation type="journal article" date="2023" name="Science">
        <title>Genome structures resolve the early diversification of teleost fishes.</title>
        <authorList>
            <person name="Parey E."/>
            <person name="Louis A."/>
            <person name="Montfort J."/>
            <person name="Bouchez O."/>
            <person name="Roques C."/>
            <person name="Iampietro C."/>
            <person name="Lluch J."/>
            <person name="Castinel A."/>
            <person name="Donnadieu C."/>
            <person name="Desvignes T."/>
            <person name="Floi Bucao C."/>
            <person name="Jouanno E."/>
            <person name="Wen M."/>
            <person name="Mejri S."/>
            <person name="Dirks R."/>
            <person name="Jansen H."/>
            <person name="Henkel C."/>
            <person name="Chen W.J."/>
            <person name="Zahm M."/>
            <person name="Cabau C."/>
            <person name="Klopp C."/>
            <person name="Thompson A.W."/>
            <person name="Robinson-Rechavi M."/>
            <person name="Braasch I."/>
            <person name="Lecointre G."/>
            <person name="Bobe J."/>
            <person name="Postlethwait J.H."/>
            <person name="Berthelot C."/>
            <person name="Roest Crollius H."/>
            <person name="Guiguen Y."/>
        </authorList>
    </citation>
    <scope>NUCLEOTIDE SEQUENCE</scope>
    <source>
        <strain evidence="2">Concon-B</strain>
    </source>
</reference>
<feature type="compositionally biased region" description="Polar residues" evidence="1">
    <location>
        <begin position="329"/>
        <end position="346"/>
    </location>
</feature>
<protein>
    <submittedName>
        <fullName evidence="2">Uncharacterized protein</fullName>
    </submittedName>
</protein>
<dbReference type="OrthoDB" id="8957261at2759"/>
<feature type="compositionally biased region" description="Polar residues" evidence="1">
    <location>
        <begin position="467"/>
        <end position="487"/>
    </location>
</feature>
<sequence length="842" mass="91602">MEQCLSPADVRGPKPKQGLGIVKKKKKNVRTTKSTAQSDRDVGQSETTEKHGEQTDTQKGNLTTHSELSASKDSLPDISNAEGPEILKKMKKNLRPIKSTAQVGREVNQSEGTENQGEETETKQDSLLTHKELSASNDSLSDNKKSSGILKEMKKMFRPLKTTAQSDREVTQSESTEEYREETNTQKDSLTANRELSASNDSLSDTSNTEGSEILKKMKKNLRPVKSTAQISSDADSVDPLQTHSTTETELVPPENTQKKGGKLAGMFRKSPKPAECSLPVQENESPPTELSASNDSLPDVNTKEKGDKLTEWFRRAPKSAERLRPAQENESSCSELSASNDNLSDIGTKEKGRIFGGMFKSKSPKPAERTLPVQEDESVRSELSASNDSLSDSGTKEKGGIFSGMFKSKSSKPAESTLPVQEDESVWSELSASNDNLLDSGTKEKGGMFSGMFKKPPKISRGPTPAQDNLSTHSEISGSNDSLSDDNTTKTARESSQPNSSENHKEEADNRQDKGFGGLFRKLPKDRTVTFTSYVTDVNPEEEKGRPDNKQISSDADSVDSLQTHSATETDLEPPENTQKKGGKLSGLFKSKSSKPAESTLTVQEDESVQSELSASNDSLSDSGTKEKGGIFSGMFRSKSPKRSKDPTPAVDNLSVNSELLGSTDSLSDNNTKISSDADSVDPLQAHSATDTELEPPENTQKKGGKLTGLFRKSPKPAESTLTVQEDESQQTELSASNDSLADSGTKEKGGIFSGIFRSKSPKPASAQVSMDTESGTLAGRNKMPKRRVSFRVKRTLPRLPGITFQTPIKETEEEELLRQSVEMEERSSVQVCLVEVEMVE</sequence>
<feature type="compositionally biased region" description="Polar residues" evidence="1">
    <location>
        <begin position="655"/>
        <end position="679"/>
    </location>
</feature>
<feature type="compositionally biased region" description="Polar residues" evidence="1">
    <location>
        <begin position="57"/>
        <end position="72"/>
    </location>
</feature>
<feature type="compositionally biased region" description="Basic residues" evidence="1">
    <location>
        <begin position="784"/>
        <end position="794"/>
    </location>
</feature>
<evidence type="ECO:0000256" key="1">
    <source>
        <dbReference type="SAM" id="MobiDB-lite"/>
    </source>
</evidence>
<feature type="compositionally biased region" description="Basic and acidic residues" evidence="1">
    <location>
        <begin position="503"/>
        <end position="515"/>
    </location>
</feature>
<dbReference type="AlphaFoldDB" id="A0A9Q1HXW5"/>
<evidence type="ECO:0000313" key="2">
    <source>
        <dbReference type="EMBL" id="KAJ8268572.1"/>
    </source>
</evidence>
<proteinExistence type="predicted"/>
<feature type="compositionally biased region" description="Polar residues" evidence="1">
    <location>
        <begin position="429"/>
        <end position="440"/>
    </location>
</feature>
<keyword evidence="3" id="KW-1185">Reference proteome</keyword>
<feature type="compositionally biased region" description="Polar residues" evidence="1">
    <location>
        <begin position="611"/>
        <end position="624"/>
    </location>
</feature>
<feature type="compositionally biased region" description="Basic and acidic residues" evidence="1">
    <location>
        <begin position="141"/>
        <end position="155"/>
    </location>
</feature>
<feature type="compositionally biased region" description="Polar residues" evidence="1">
    <location>
        <begin position="227"/>
        <end position="249"/>
    </location>
</feature>
<feature type="compositionally biased region" description="Polar residues" evidence="1">
    <location>
        <begin position="382"/>
        <end position="394"/>
    </location>
</feature>
<feature type="compositionally biased region" description="Polar residues" evidence="1">
    <location>
        <begin position="281"/>
        <end position="297"/>
    </location>
</feature>
<accession>A0A9Q1HXW5</accession>
<feature type="compositionally biased region" description="Basic and acidic residues" evidence="1">
    <location>
        <begin position="120"/>
        <end position="133"/>
    </location>
</feature>
<gene>
    <name evidence="2" type="ORF">COCON_G00137440</name>
</gene>
<feature type="compositionally biased region" description="Basic and acidic residues" evidence="1">
    <location>
        <begin position="302"/>
        <end position="328"/>
    </location>
</feature>
<feature type="compositionally biased region" description="Polar residues" evidence="1">
    <location>
        <begin position="186"/>
        <end position="211"/>
    </location>
</feature>
<dbReference type="Proteomes" id="UP001152803">
    <property type="component" value="Unassembled WGS sequence"/>
</dbReference>
<dbReference type="EMBL" id="JAFJMO010000009">
    <property type="protein sequence ID" value="KAJ8268572.1"/>
    <property type="molecule type" value="Genomic_DNA"/>
</dbReference>